<dbReference type="PANTHER" id="PTHR19241">
    <property type="entry name" value="ATP-BINDING CASSETTE TRANSPORTER"/>
    <property type="match status" value="1"/>
</dbReference>
<evidence type="ECO:0000313" key="5">
    <source>
        <dbReference type="Proteomes" id="UP000593576"/>
    </source>
</evidence>
<keyword evidence="5" id="KW-1185">Reference proteome</keyword>
<dbReference type="OrthoDB" id="66620at2759"/>
<name>A0A7J9KU91_GOSSC</name>
<protein>
    <recommendedName>
        <fullName evidence="3">ABC transporter family G domain-containing protein</fullName>
    </recommendedName>
</protein>
<evidence type="ECO:0000256" key="1">
    <source>
        <dbReference type="ARBA" id="ARBA00022448"/>
    </source>
</evidence>
<dbReference type="InterPro" id="IPR043926">
    <property type="entry name" value="ABCG_dom"/>
</dbReference>
<sequence>MVTCLQQLAHMIGSTILVSLLQPTFETFDLFDDIILMAEGKIVYHGARSDVRPFFEHCGFKCPPRKGVADFLQEVLSQKDQAQYWYHMDRPLTFVSSDKFVAAFNEFHTGQKQNQELFQPFTKAEDPKNGLSSNIYSLGKWELFKVCLAREWLLMK</sequence>
<dbReference type="AlphaFoldDB" id="A0A7J9KU91"/>
<organism evidence="4 5">
    <name type="scientific">Gossypium schwendimanii</name>
    <name type="common">Cotton</name>
    <dbReference type="NCBI Taxonomy" id="34291"/>
    <lineage>
        <taxon>Eukaryota</taxon>
        <taxon>Viridiplantae</taxon>
        <taxon>Streptophyta</taxon>
        <taxon>Embryophyta</taxon>
        <taxon>Tracheophyta</taxon>
        <taxon>Spermatophyta</taxon>
        <taxon>Magnoliopsida</taxon>
        <taxon>eudicotyledons</taxon>
        <taxon>Gunneridae</taxon>
        <taxon>Pentapetalae</taxon>
        <taxon>rosids</taxon>
        <taxon>malvids</taxon>
        <taxon>Malvales</taxon>
        <taxon>Malvaceae</taxon>
        <taxon>Malvoideae</taxon>
        <taxon>Gossypium</taxon>
    </lineage>
</organism>
<dbReference type="EMBL" id="JABFAF010000002">
    <property type="protein sequence ID" value="MBA0849769.1"/>
    <property type="molecule type" value="Genomic_DNA"/>
</dbReference>
<feature type="domain" description="ABC transporter family G" evidence="3">
    <location>
        <begin position="22"/>
        <end position="77"/>
    </location>
</feature>
<keyword evidence="2" id="KW-0472">Membrane</keyword>
<dbReference type="GO" id="GO:0140359">
    <property type="term" value="F:ABC-type transporter activity"/>
    <property type="evidence" value="ECO:0007669"/>
    <property type="project" value="InterPro"/>
</dbReference>
<accession>A0A7J9KU91</accession>
<gene>
    <name evidence="4" type="ORF">Goshw_020526</name>
</gene>
<dbReference type="Proteomes" id="UP000593576">
    <property type="component" value="Unassembled WGS sequence"/>
</dbReference>
<dbReference type="Pfam" id="PF19055">
    <property type="entry name" value="ABC2_membrane_7"/>
    <property type="match status" value="1"/>
</dbReference>
<comment type="caution">
    <text evidence="4">The sequence shown here is derived from an EMBL/GenBank/DDBJ whole genome shotgun (WGS) entry which is preliminary data.</text>
</comment>
<reference evidence="4 5" key="1">
    <citation type="journal article" date="2019" name="Genome Biol. Evol.">
        <title>Insights into the evolution of the New World diploid cottons (Gossypium, subgenus Houzingenia) based on genome sequencing.</title>
        <authorList>
            <person name="Grover C.E."/>
            <person name="Arick M.A. 2nd"/>
            <person name="Thrash A."/>
            <person name="Conover J.L."/>
            <person name="Sanders W.S."/>
            <person name="Peterson D.G."/>
            <person name="Frelichowski J.E."/>
            <person name="Scheffler J.A."/>
            <person name="Scheffler B.E."/>
            <person name="Wendel J.F."/>
        </authorList>
    </citation>
    <scope>NUCLEOTIDE SEQUENCE [LARGE SCALE GENOMIC DNA]</scope>
    <source>
        <strain evidence="4">1</strain>
        <tissue evidence="4">Leaf</tissue>
    </source>
</reference>
<evidence type="ECO:0000259" key="3">
    <source>
        <dbReference type="Pfam" id="PF19055"/>
    </source>
</evidence>
<proteinExistence type="predicted"/>
<evidence type="ECO:0000313" key="4">
    <source>
        <dbReference type="EMBL" id="MBA0849769.1"/>
    </source>
</evidence>
<evidence type="ECO:0000256" key="2">
    <source>
        <dbReference type="ARBA" id="ARBA00023136"/>
    </source>
</evidence>
<keyword evidence="1" id="KW-0813">Transport</keyword>